<dbReference type="GO" id="GO:0098609">
    <property type="term" value="P:cell-cell adhesion"/>
    <property type="evidence" value="ECO:0007669"/>
    <property type="project" value="TreeGrafter"/>
</dbReference>
<feature type="domain" description="Ig-like" evidence="6">
    <location>
        <begin position="394"/>
        <end position="497"/>
    </location>
</feature>
<dbReference type="GeneID" id="105312652"/>
<dbReference type="SUPFAM" id="SSF48726">
    <property type="entry name" value="Immunoglobulin"/>
    <property type="match status" value="8"/>
</dbReference>
<protein>
    <recommendedName>
        <fullName evidence="6">Ig-like domain-containing protein</fullName>
    </recommendedName>
</protein>
<feature type="domain" description="Ig-like" evidence="6">
    <location>
        <begin position="900"/>
        <end position="990"/>
    </location>
</feature>
<dbReference type="InterPro" id="IPR036179">
    <property type="entry name" value="Ig-like_dom_sf"/>
</dbReference>
<evidence type="ECO:0000256" key="3">
    <source>
        <dbReference type="ARBA" id="ARBA00023157"/>
    </source>
</evidence>
<evidence type="ECO:0000256" key="4">
    <source>
        <dbReference type="ARBA" id="ARBA00023180"/>
    </source>
</evidence>
<evidence type="ECO:0000256" key="2">
    <source>
        <dbReference type="ARBA" id="ARBA00023136"/>
    </source>
</evidence>
<dbReference type="PROSITE" id="PS50835">
    <property type="entry name" value="IG_LIKE"/>
    <property type="match status" value="10"/>
</dbReference>
<dbReference type="InterPro" id="IPR051275">
    <property type="entry name" value="Cell_adhesion_signaling"/>
</dbReference>
<dbReference type="GO" id="GO:0005911">
    <property type="term" value="C:cell-cell junction"/>
    <property type="evidence" value="ECO:0007669"/>
    <property type="project" value="TreeGrafter"/>
</dbReference>
<feature type="domain" description="Ig-like" evidence="6">
    <location>
        <begin position="630"/>
        <end position="713"/>
    </location>
</feature>
<proteinExistence type="predicted"/>
<feature type="domain" description="Ig-like" evidence="6">
    <location>
        <begin position="514"/>
        <end position="615"/>
    </location>
</feature>
<sequence length="1205" mass="130240">MIDLLRSSDAGDYQCIVNITQSDTGYQFSGTKTAQVIITLPTPSVIVEYNATGHLVDGELVEGQFLDIMCIADISQYIDTRSSVSVTMSWRRNNTVLTNGSDFTISPPVMTNNQYTGVLRINSLRDELDNGASYNCSVSVTPGPSLIAGNDNSSAVTLTVARFDVNHVDISIKTPVPVAGNVFNLSCVIVVPPNFVEDLTSVRWTYDLAASQDVTSENNDATLVPVDRNGNIFTSVLTLDPVKTTDARQYYCQAAFIAFGTVDRTNKDLVVQISPPSVSIVADPPTGPIYESTGYLLTCTATVDTTIVNIPVTASVVWTDPSGNVIPTNEARRQVIPPTGNSLISMLLFQPIDTGHNNDGGTYTCQMTVNSGNSLIASSQTTNTTLDITVESLPPMTVDFSSVGSVEVGQSLTILCTIITIERLVVTPLITVIKMNDTDMEVISNKLYTITTDETGSVTNYALILDPVRFEDAGMYTCMAEFNVTGYNNTDDPSTATYDSQEASDVYNLTVHFPPVIVTIAKERDDTLYAGTSFFIKCDIMLDPLVTIPVTVTNQWTRDGTNVPMGSSDATITEGLNMINTLHYNATLMFYPLDNADDSGMYTCNVEVTAPNSYTYLRSTSASITVMAIPRPVVEIVAMGITEPGEEYMLNCTVTVLDRLIVSPVIIWTKRSASNVINVPPVLMNISNVLSSLYLRFSSLNTSDAGLYTCEASINISQIPIVARSNDTSKLPLKIPIPAVDVSRSRDSNFLAGSNLILTLPTPSVIVEYNATGQLVDGELAEGQFLDIMCIADISQYIDTGVSVTLTWRRNNTVLTNGSDFTISPPVMTNNQYTGVLRINSLRDELDNGATYNCLVSVTPNTPIIIAGNDNSSAVTLTVARFDINHVDISINISSVPVAGDVFNLSCVIVVPPNFVEDLTTVRWTYNLEVSQFVTSENNDATLVPVVRNGSIFTSVLTLDPVKATDARQYYCQATILVFGTVDRTNRDLTVQIFPPSVSIVADPPTGPIYESTGYLLTCTATVNTTIVDTPVTASVVWTDPSGNVIPTNETRRQVIPPTGNSLVSMLLFLPIDTGLNNDGGTYTCQMIINSGSSLLASSQATNTTLDVTVESLPPMTVDFSSDGSVEVGQSLTITCTIITVERLVVTPLISFFKLNNTDIDVLSNLNRPYSITIDETGSVTNYTLILDPVRFEDAGMHTCMAEFN</sequence>
<feature type="domain" description="Ig-like" evidence="6">
    <location>
        <begin position="276"/>
        <end position="383"/>
    </location>
</feature>
<comment type="subcellular location">
    <subcellularLocation>
        <location evidence="1">Membrane</location>
        <topology evidence="1">Single-pass type I membrane protein</topology>
    </subcellularLocation>
</comment>
<feature type="domain" description="Ig-like" evidence="6">
    <location>
        <begin position="1114"/>
        <end position="1205"/>
    </location>
</feature>
<dbReference type="KEGG" id="aqu:105312652"/>
<dbReference type="RefSeq" id="XP_019851644.1">
    <property type="nucleotide sequence ID" value="XM_019996085.1"/>
</dbReference>
<feature type="domain" description="Ig-like" evidence="6">
    <location>
        <begin position="996"/>
        <end position="1102"/>
    </location>
</feature>
<dbReference type="EnsemblMetazoa" id="XM_019996085.1">
    <property type="protein sequence ID" value="XP_019851644.1"/>
    <property type="gene ID" value="LOC105312652"/>
</dbReference>
<dbReference type="Gene3D" id="2.60.40.10">
    <property type="entry name" value="Immunoglobulins"/>
    <property type="match status" value="6"/>
</dbReference>
<keyword evidence="8" id="KW-1185">Reference proteome</keyword>
<organism evidence="7 8">
    <name type="scientific">Amphimedon queenslandica</name>
    <name type="common">Sponge</name>
    <dbReference type="NCBI Taxonomy" id="400682"/>
    <lineage>
        <taxon>Eukaryota</taxon>
        <taxon>Metazoa</taxon>
        <taxon>Porifera</taxon>
        <taxon>Demospongiae</taxon>
        <taxon>Heteroscleromorpha</taxon>
        <taxon>Haplosclerida</taxon>
        <taxon>Niphatidae</taxon>
        <taxon>Amphimedon</taxon>
    </lineage>
</organism>
<feature type="domain" description="Ig-like" evidence="6">
    <location>
        <begin position="763"/>
        <end position="878"/>
    </location>
</feature>
<dbReference type="GO" id="GO:0005886">
    <property type="term" value="C:plasma membrane"/>
    <property type="evidence" value="ECO:0007669"/>
    <property type="project" value="TreeGrafter"/>
</dbReference>
<evidence type="ECO:0000313" key="8">
    <source>
        <dbReference type="Proteomes" id="UP000007879"/>
    </source>
</evidence>
<dbReference type="SMART" id="SM00408">
    <property type="entry name" value="IGc2"/>
    <property type="match status" value="4"/>
</dbReference>
<evidence type="ECO:0000259" key="6">
    <source>
        <dbReference type="PROSITE" id="PS50835"/>
    </source>
</evidence>
<dbReference type="InterPro" id="IPR013783">
    <property type="entry name" value="Ig-like_fold"/>
</dbReference>
<feature type="domain" description="Ig-like" evidence="6">
    <location>
        <begin position="43"/>
        <end position="159"/>
    </location>
</feature>
<dbReference type="CDD" id="cd00096">
    <property type="entry name" value="Ig"/>
    <property type="match status" value="1"/>
</dbReference>
<dbReference type="PANTHER" id="PTHR11640">
    <property type="entry name" value="NEPHRIN"/>
    <property type="match status" value="1"/>
</dbReference>
<evidence type="ECO:0000256" key="5">
    <source>
        <dbReference type="ARBA" id="ARBA00023319"/>
    </source>
</evidence>
<dbReference type="InterPro" id="IPR003598">
    <property type="entry name" value="Ig_sub2"/>
</dbReference>
<dbReference type="SMART" id="SM00409">
    <property type="entry name" value="IG"/>
    <property type="match status" value="10"/>
</dbReference>
<evidence type="ECO:0000256" key="1">
    <source>
        <dbReference type="ARBA" id="ARBA00004479"/>
    </source>
</evidence>
<keyword evidence="3" id="KW-1015">Disulfide bond</keyword>
<feature type="domain" description="Ig-like" evidence="6">
    <location>
        <begin position="180"/>
        <end position="274"/>
    </location>
</feature>
<reference evidence="8" key="1">
    <citation type="journal article" date="2010" name="Nature">
        <title>The Amphimedon queenslandica genome and the evolution of animal complexity.</title>
        <authorList>
            <person name="Srivastava M."/>
            <person name="Simakov O."/>
            <person name="Chapman J."/>
            <person name="Fahey B."/>
            <person name="Gauthier M.E."/>
            <person name="Mitros T."/>
            <person name="Richards G.S."/>
            <person name="Conaco C."/>
            <person name="Dacre M."/>
            <person name="Hellsten U."/>
            <person name="Larroux C."/>
            <person name="Putnam N.H."/>
            <person name="Stanke M."/>
            <person name="Adamska M."/>
            <person name="Darling A."/>
            <person name="Degnan S.M."/>
            <person name="Oakley T.H."/>
            <person name="Plachetzki D.C."/>
            <person name="Zhai Y."/>
            <person name="Adamski M."/>
            <person name="Calcino A."/>
            <person name="Cummins S.F."/>
            <person name="Goodstein D.M."/>
            <person name="Harris C."/>
            <person name="Jackson D.J."/>
            <person name="Leys S.P."/>
            <person name="Shu S."/>
            <person name="Woodcroft B.J."/>
            <person name="Vervoort M."/>
            <person name="Kosik K.S."/>
            <person name="Manning G."/>
            <person name="Degnan B.M."/>
            <person name="Rokhsar D.S."/>
        </authorList>
    </citation>
    <scope>NUCLEOTIDE SEQUENCE [LARGE SCALE GENOMIC DNA]</scope>
</reference>
<evidence type="ECO:0000313" key="7">
    <source>
        <dbReference type="EnsemblMetazoa" id="XP_019851644.1"/>
    </source>
</evidence>
<accession>A0AAN0J3P9</accession>
<dbReference type="AlphaFoldDB" id="A0AAN0J3P9"/>
<dbReference type="Proteomes" id="UP000007879">
    <property type="component" value="Unassembled WGS sequence"/>
</dbReference>
<keyword evidence="5" id="KW-0393">Immunoglobulin domain</keyword>
<dbReference type="InterPro" id="IPR007110">
    <property type="entry name" value="Ig-like_dom"/>
</dbReference>
<name>A0AAN0J3P9_AMPQE</name>
<keyword evidence="4" id="KW-0325">Glycoprotein</keyword>
<reference evidence="7" key="2">
    <citation type="submission" date="2024-06" db="UniProtKB">
        <authorList>
            <consortium name="EnsemblMetazoa"/>
        </authorList>
    </citation>
    <scope>IDENTIFICATION</scope>
</reference>
<dbReference type="PANTHER" id="PTHR11640:SF164">
    <property type="entry name" value="MAM DOMAIN-CONTAINING GLYCOSYLPHOSPHATIDYLINOSITOL ANCHOR PROTEIN 1"/>
    <property type="match status" value="1"/>
</dbReference>
<keyword evidence="2" id="KW-0472">Membrane</keyword>
<dbReference type="InterPro" id="IPR003599">
    <property type="entry name" value="Ig_sub"/>
</dbReference>
<dbReference type="GO" id="GO:0050839">
    <property type="term" value="F:cell adhesion molecule binding"/>
    <property type="evidence" value="ECO:0007669"/>
    <property type="project" value="TreeGrafter"/>
</dbReference>